<dbReference type="InterPro" id="IPR014730">
    <property type="entry name" value="ETF_a/b_N"/>
</dbReference>
<dbReference type="PANTHER" id="PTHR43153:SF1">
    <property type="entry name" value="ELECTRON TRANSFER FLAVOPROTEIN SUBUNIT ALPHA, MITOCHONDRIAL"/>
    <property type="match status" value="1"/>
</dbReference>
<evidence type="ECO:0000259" key="3">
    <source>
        <dbReference type="SMART" id="SM00893"/>
    </source>
</evidence>
<comment type="caution">
    <text evidence="4">The sequence shown here is derived from an EMBL/GenBank/DDBJ whole genome shotgun (WGS) entry which is preliminary data.</text>
</comment>
<name>A0ABU9EDI4_9BACT</name>
<dbReference type="RefSeq" id="WP_405285603.1">
    <property type="nucleotide sequence ID" value="NZ_CP144380.1"/>
</dbReference>
<gene>
    <name evidence="4" type="ORF">WI372_14370</name>
</gene>
<keyword evidence="2" id="KW-0249">Electron transport</keyword>
<keyword evidence="5" id="KW-1185">Reference proteome</keyword>
<dbReference type="SUPFAM" id="SSF52467">
    <property type="entry name" value="DHS-like NAD/FAD-binding domain"/>
    <property type="match status" value="1"/>
</dbReference>
<feature type="domain" description="Electron transfer flavoprotein alpha/beta-subunit N-terminal" evidence="3">
    <location>
        <begin position="4"/>
        <end position="189"/>
    </location>
</feature>
<dbReference type="InterPro" id="IPR014729">
    <property type="entry name" value="Rossmann-like_a/b/a_fold"/>
</dbReference>
<keyword evidence="2" id="KW-0813">Transport</keyword>
<proteinExistence type="inferred from homology"/>
<comment type="similarity">
    <text evidence="1">Belongs to the ETF alpha-subunit/FixB family.</text>
</comment>
<evidence type="ECO:0000313" key="4">
    <source>
        <dbReference type="EMBL" id="MEK9502174.1"/>
    </source>
</evidence>
<dbReference type="Proteomes" id="UP001484239">
    <property type="component" value="Unassembled WGS sequence"/>
</dbReference>
<sequence>MGDVLAFAEQRDGVVRGVTHEVVSTAAALASELGGECHALAIGGEGLSGSVGALGGFGAARVKVAADGALAGYAAEAWAAIVVEAVRAGSYGAVLFPASAVGRDLAPRVAALLDVPMASDVVEVSGAGGAVVVRRPVYSGKAFARLRMDASPAVVTLRPNVFPAQERSAAGAVEEMAVSVDPSSWKARVVEFKTASAGSLDVSEASVVVSGGRGMKDPENWALLENLRDALGSDVAALGASRAVVDAGWRPHGEQVGQTGKTVSPKLYFAVGISGAIQHLAGMRSSGTIVAVNKDPDAPIFGVADYGIVGDLFEVLPALTDQVKALKAGG</sequence>
<dbReference type="Pfam" id="PF01012">
    <property type="entry name" value="ETF"/>
    <property type="match status" value="1"/>
</dbReference>
<dbReference type="PANTHER" id="PTHR43153">
    <property type="entry name" value="ELECTRON TRANSFER FLAVOPROTEIN ALPHA"/>
    <property type="match status" value="1"/>
</dbReference>
<dbReference type="Gene3D" id="3.40.50.1220">
    <property type="entry name" value="TPP-binding domain"/>
    <property type="match status" value="1"/>
</dbReference>
<dbReference type="EMBL" id="JBBHLI010000009">
    <property type="protein sequence ID" value="MEK9502174.1"/>
    <property type="molecule type" value="Genomic_DNA"/>
</dbReference>
<organism evidence="4 5">
    <name type="scientific">Gaopeijia maritima</name>
    <dbReference type="NCBI Taxonomy" id="3119007"/>
    <lineage>
        <taxon>Bacteria</taxon>
        <taxon>Pseudomonadati</taxon>
        <taxon>Gemmatimonadota</taxon>
        <taxon>Longimicrobiia</taxon>
        <taxon>Gaopeijiales</taxon>
        <taxon>Gaopeijiaceae</taxon>
        <taxon>Gaopeijia</taxon>
    </lineage>
</organism>
<reference evidence="4 5" key="1">
    <citation type="submission" date="2024-02" db="EMBL/GenBank/DDBJ databases">
        <title>A novel Gemmatimonadota bacterium.</title>
        <authorList>
            <person name="Du Z.-J."/>
            <person name="Ye Y.-Q."/>
        </authorList>
    </citation>
    <scope>NUCLEOTIDE SEQUENCE [LARGE SCALE GENOMIC DNA]</scope>
    <source>
        <strain evidence="4 5">DH-20</strain>
    </source>
</reference>
<evidence type="ECO:0000313" key="5">
    <source>
        <dbReference type="Proteomes" id="UP001484239"/>
    </source>
</evidence>
<accession>A0ABU9EDI4</accession>
<dbReference type="InterPro" id="IPR001308">
    <property type="entry name" value="ETF_a/FixB"/>
</dbReference>
<dbReference type="SMART" id="SM00893">
    <property type="entry name" value="ETF"/>
    <property type="match status" value="1"/>
</dbReference>
<dbReference type="PIRSF" id="PIRSF000089">
    <property type="entry name" value="Electra_flavoP_a"/>
    <property type="match status" value="1"/>
</dbReference>
<dbReference type="Pfam" id="PF00766">
    <property type="entry name" value="ETF_alpha"/>
    <property type="match status" value="1"/>
</dbReference>
<dbReference type="SUPFAM" id="SSF52402">
    <property type="entry name" value="Adenine nucleotide alpha hydrolases-like"/>
    <property type="match status" value="1"/>
</dbReference>
<dbReference type="InterPro" id="IPR014731">
    <property type="entry name" value="ETF_asu_C"/>
</dbReference>
<protein>
    <submittedName>
        <fullName evidence="4">Electron transfer flavoprotein subunit alpha/FixB family protein</fullName>
    </submittedName>
</protein>
<dbReference type="InterPro" id="IPR029035">
    <property type="entry name" value="DHS-like_NAD/FAD-binding_dom"/>
</dbReference>
<evidence type="ECO:0000256" key="1">
    <source>
        <dbReference type="ARBA" id="ARBA00005817"/>
    </source>
</evidence>
<dbReference type="InterPro" id="IPR033947">
    <property type="entry name" value="ETF_alpha_N"/>
</dbReference>
<dbReference type="Gene3D" id="3.40.50.620">
    <property type="entry name" value="HUPs"/>
    <property type="match status" value="1"/>
</dbReference>
<evidence type="ECO:0000256" key="2">
    <source>
        <dbReference type="ARBA" id="ARBA00022982"/>
    </source>
</evidence>
<dbReference type="CDD" id="cd01715">
    <property type="entry name" value="ETF_alpha"/>
    <property type="match status" value="1"/>
</dbReference>